<sequence length="309" mass="33956">MVLIISHQLLLRSCPVAEFSLRMPIDSKPLTYNNQQSPQSPNTAVSISTITVSPNQPTVNSDMPSTNLTSSTSTISKEMILDHGTCEPVDEEPLYTGKVLQLTRFHYRDGAGKDRYWEGVDKVKKFKNAYKAGTENSTGLVTIAILCRRVMCDCLILVKQFRAQLKSYTLEFPATVMDINGDPEETAHKEIEDDTGYTSTAIKIISPPTSVDPVVSSAKVSLVSVMIDGDDPLQNPSPKNSEFENEHANSAHGRIVEVLQVPVNGLLDRLAKFAEEGVIVDSLVYSFAIGLKHGERNTMTMAKPRPAET</sequence>
<reference evidence="2" key="2">
    <citation type="submission" date="2015-06" db="UniProtKB">
        <authorList>
            <consortium name="EnsemblMetazoa"/>
        </authorList>
    </citation>
    <scope>IDENTIFICATION</scope>
</reference>
<dbReference type="STRING" id="32264.T1K678"/>
<organism evidence="2 3">
    <name type="scientific">Tetranychus urticae</name>
    <name type="common">Two-spotted spider mite</name>
    <dbReference type="NCBI Taxonomy" id="32264"/>
    <lineage>
        <taxon>Eukaryota</taxon>
        <taxon>Metazoa</taxon>
        <taxon>Ecdysozoa</taxon>
        <taxon>Arthropoda</taxon>
        <taxon>Chelicerata</taxon>
        <taxon>Arachnida</taxon>
        <taxon>Acari</taxon>
        <taxon>Acariformes</taxon>
        <taxon>Trombidiformes</taxon>
        <taxon>Prostigmata</taxon>
        <taxon>Eleutherengona</taxon>
        <taxon>Raphignathae</taxon>
        <taxon>Tetranychoidea</taxon>
        <taxon>Tetranychidae</taxon>
        <taxon>Tetranychus</taxon>
    </lineage>
</organism>
<dbReference type="KEGG" id="tut:107360643"/>
<dbReference type="EMBL" id="CAEY01001593">
    <property type="status" value="NOT_ANNOTATED_CDS"/>
    <property type="molecule type" value="Genomic_DNA"/>
</dbReference>
<protein>
    <recommendedName>
        <fullName evidence="4">Nudix hydrolase domain-containing protein</fullName>
    </recommendedName>
</protein>
<dbReference type="InterPro" id="IPR015797">
    <property type="entry name" value="NUDIX_hydrolase-like_dom_sf"/>
</dbReference>
<evidence type="ECO:0000313" key="2">
    <source>
        <dbReference type="EnsemblMetazoa" id="tetur05g08900.1"/>
    </source>
</evidence>
<evidence type="ECO:0000256" key="1">
    <source>
        <dbReference type="ARBA" id="ARBA00022801"/>
    </source>
</evidence>
<dbReference type="SUPFAM" id="SSF55811">
    <property type="entry name" value="Nudix"/>
    <property type="match status" value="1"/>
</dbReference>
<evidence type="ECO:0000313" key="3">
    <source>
        <dbReference type="Proteomes" id="UP000015104"/>
    </source>
</evidence>
<proteinExistence type="predicted"/>
<dbReference type="Proteomes" id="UP000015104">
    <property type="component" value="Unassembled WGS sequence"/>
</dbReference>
<dbReference type="GO" id="GO:0019693">
    <property type="term" value="P:ribose phosphate metabolic process"/>
    <property type="evidence" value="ECO:0007669"/>
    <property type="project" value="TreeGrafter"/>
</dbReference>
<dbReference type="PANTHER" id="PTHR11839:SF1">
    <property type="entry name" value="ADP-SUGAR PYROPHOSPHATASE"/>
    <property type="match status" value="1"/>
</dbReference>
<keyword evidence="3" id="KW-1185">Reference proteome</keyword>
<dbReference type="EnsemblMetazoa" id="tetur05g08900.1">
    <property type="protein sequence ID" value="tetur05g08900.1"/>
    <property type="gene ID" value="tetur05g08900"/>
</dbReference>
<dbReference type="AlphaFoldDB" id="T1K678"/>
<dbReference type="PANTHER" id="PTHR11839">
    <property type="entry name" value="UDP/ADP-SUGAR PYROPHOSPHATASE"/>
    <property type="match status" value="1"/>
</dbReference>
<dbReference type="OrthoDB" id="10249920at2759"/>
<reference evidence="3" key="1">
    <citation type="submission" date="2011-08" db="EMBL/GenBank/DDBJ databases">
        <authorList>
            <person name="Rombauts S."/>
        </authorList>
    </citation>
    <scope>NUCLEOTIDE SEQUENCE</scope>
    <source>
        <strain evidence="3">London</strain>
    </source>
</reference>
<dbReference type="HOGENOM" id="CLU_901162_0_0_1"/>
<accession>T1K678</accession>
<dbReference type="GO" id="GO:0047631">
    <property type="term" value="F:ADP-ribose diphosphatase activity"/>
    <property type="evidence" value="ECO:0007669"/>
    <property type="project" value="TreeGrafter"/>
</dbReference>
<name>T1K678_TETUR</name>
<dbReference type="Gene3D" id="3.90.79.10">
    <property type="entry name" value="Nucleoside Triphosphate Pyrophosphohydrolase"/>
    <property type="match status" value="1"/>
</dbReference>
<gene>
    <name evidence="2" type="primary">107360643</name>
</gene>
<keyword evidence="1" id="KW-0378">Hydrolase</keyword>
<evidence type="ECO:0008006" key="4">
    <source>
        <dbReference type="Google" id="ProtNLM"/>
    </source>
</evidence>
<dbReference type="GO" id="GO:0005634">
    <property type="term" value="C:nucleus"/>
    <property type="evidence" value="ECO:0007669"/>
    <property type="project" value="TreeGrafter"/>
</dbReference>
<dbReference type="eggNOG" id="KOG3041">
    <property type="taxonomic scope" value="Eukaryota"/>
</dbReference>
<dbReference type="GO" id="GO:0006753">
    <property type="term" value="P:nucleoside phosphate metabolic process"/>
    <property type="evidence" value="ECO:0007669"/>
    <property type="project" value="TreeGrafter"/>
</dbReference>